<protein>
    <recommendedName>
        <fullName evidence="1">Acyl-protein synthetase LuxE domain-containing protein</fullName>
    </recommendedName>
</protein>
<dbReference type="Proteomes" id="UP000664731">
    <property type="component" value="Unassembled WGS sequence"/>
</dbReference>
<accession>A0A939GX65</accession>
<evidence type="ECO:0000313" key="2">
    <source>
        <dbReference type="EMBL" id="MBO1250707.1"/>
    </source>
</evidence>
<dbReference type="RefSeq" id="WP_207576097.1">
    <property type="nucleotide sequence ID" value="NZ_JAFNME010000039.1"/>
</dbReference>
<dbReference type="GO" id="GO:0047474">
    <property type="term" value="F:long-chain fatty acid--protein ligase activity"/>
    <property type="evidence" value="ECO:0007669"/>
    <property type="project" value="InterPro"/>
</dbReference>
<reference evidence="2" key="1">
    <citation type="submission" date="2021-03" db="EMBL/GenBank/DDBJ databases">
        <title>Comamonas denitrificans.</title>
        <authorList>
            <person name="Finster K."/>
        </authorList>
    </citation>
    <scope>NUCLEOTIDE SEQUENCE</scope>
    <source>
        <strain evidence="2">MM2021_4</strain>
    </source>
</reference>
<name>A0A939GX65_9BURK</name>
<dbReference type="Gene3D" id="3.40.50.12780">
    <property type="entry name" value="N-terminal domain of ligase-like"/>
    <property type="match status" value="1"/>
</dbReference>
<dbReference type="EMBL" id="JAFNME010000039">
    <property type="protein sequence ID" value="MBO1250707.1"/>
    <property type="molecule type" value="Genomic_DNA"/>
</dbReference>
<dbReference type="GO" id="GO:0008218">
    <property type="term" value="P:bioluminescence"/>
    <property type="evidence" value="ECO:0007669"/>
    <property type="project" value="InterPro"/>
</dbReference>
<sequence>MADPIAQAEQATYRLYDYSQRPQAFDDSAQTRALFTQSMREMAAFHIEHSMVYRGICAQYGFVPEQVQSWADVVSIPHIFVTAFKQHRLLSVPEDQIALQLTSSGTQGQQSQINLDSVSFERQAGMRALLARSMGLTSDTPVNYLVFSYAPDMAGSRGAAHTFNVYTSFAPTAEKYFALQAGSDGQPQFDMEQAIITLERFAATGLPLRVVGFLAFSFATLQELQRRGVRWQFPAGSLLITGGGWKSHTGTTVSFEQYAQLVSQVLGIAPQNVRDFYGMVEHGVPYLSCSERHYHIPSFANVAAIDPGTMQVLPEGGVGLLKLQTSYLRSAPAISVLSTDLGRIGSGCSCGLPGRYIVLHGRAGVQKHAGCAILASQLIKL</sequence>
<dbReference type="InterPro" id="IPR042099">
    <property type="entry name" value="ANL_N_sf"/>
</dbReference>
<evidence type="ECO:0000259" key="1">
    <source>
        <dbReference type="Pfam" id="PF04443"/>
    </source>
</evidence>
<dbReference type="AlphaFoldDB" id="A0A939GX65"/>
<keyword evidence="3" id="KW-1185">Reference proteome</keyword>
<organism evidence="2 3">
    <name type="scientific">Comamonas denitrificans</name>
    <dbReference type="NCBI Taxonomy" id="117506"/>
    <lineage>
        <taxon>Bacteria</taxon>
        <taxon>Pseudomonadati</taxon>
        <taxon>Pseudomonadota</taxon>
        <taxon>Betaproteobacteria</taxon>
        <taxon>Burkholderiales</taxon>
        <taxon>Comamonadaceae</taxon>
        <taxon>Comamonas</taxon>
    </lineage>
</organism>
<feature type="domain" description="Acyl-protein synthetase LuxE" evidence="1">
    <location>
        <begin position="19"/>
        <end position="377"/>
    </location>
</feature>
<evidence type="ECO:0000313" key="3">
    <source>
        <dbReference type="Proteomes" id="UP000664731"/>
    </source>
</evidence>
<dbReference type="Pfam" id="PF04443">
    <property type="entry name" value="LuxE"/>
    <property type="match status" value="1"/>
</dbReference>
<comment type="caution">
    <text evidence="2">The sequence shown here is derived from an EMBL/GenBank/DDBJ whole genome shotgun (WGS) entry which is preliminary data.</text>
</comment>
<proteinExistence type="predicted"/>
<gene>
    <name evidence="2" type="ORF">J1777_12860</name>
</gene>
<dbReference type="InterPro" id="IPR007534">
    <property type="entry name" value="LuxE"/>
</dbReference>